<dbReference type="Proteomes" id="UP000307720">
    <property type="component" value="Unassembled WGS sequence"/>
</dbReference>
<keyword evidence="2" id="KW-1185">Reference proteome</keyword>
<evidence type="ECO:0000313" key="2">
    <source>
        <dbReference type="Proteomes" id="UP000307720"/>
    </source>
</evidence>
<accession>A0AC61QXH7</accession>
<evidence type="ECO:0000313" key="1">
    <source>
        <dbReference type="EMBL" id="TGX97692.1"/>
    </source>
</evidence>
<name>A0AC61QXH7_9FIRM</name>
<gene>
    <name evidence="1" type="ORF">E5357_11520</name>
</gene>
<reference evidence="1" key="1">
    <citation type="submission" date="2019-04" db="EMBL/GenBank/DDBJ databases">
        <title>Microbes associate with the intestines of laboratory mice.</title>
        <authorList>
            <person name="Navarre W."/>
            <person name="Wong E."/>
            <person name="Huang K."/>
            <person name="Tropini C."/>
            <person name="Ng K."/>
            <person name="Yu B."/>
        </authorList>
    </citation>
    <scope>NUCLEOTIDE SEQUENCE</scope>
    <source>
        <strain evidence="1">NM72_1-8</strain>
    </source>
</reference>
<organism evidence="1 2">
    <name type="scientific">Hominisplanchenecus murintestinalis</name>
    <dbReference type="NCBI Taxonomy" id="2941517"/>
    <lineage>
        <taxon>Bacteria</taxon>
        <taxon>Bacillati</taxon>
        <taxon>Bacillota</taxon>
        <taxon>Clostridia</taxon>
        <taxon>Lachnospirales</taxon>
        <taxon>Lachnospiraceae</taxon>
        <taxon>Hominisplanchenecus</taxon>
    </lineage>
</organism>
<dbReference type="EMBL" id="SRZB01000027">
    <property type="protein sequence ID" value="TGX97692.1"/>
    <property type="molecule type" value="Genomic_DNA"/>
</dbReference>
<sequence length="183" mass="20409">MDAYEQMEIDVRLESEKDLKTNVGKVIKFFYDKRRVEAEESGWPLKRVESKHEGYGIAAEAYSKIGAKAKVLKNGMEDYLKLLQVKGEDGVSICGDIYNQALELAMEAIGMAADATRILNDLYYGYDSRTPIEQAIAEMKAQDGQEGAEFEDAEESQGEGENDAQEAQESAESYDPDAEPEEN</sequence>
<proteinExistence type="predicted"/>
<protein>
    <submittedName>
        <fullName evidence="1">Uncharacterized protein</fullName>
    </submittedName>
</protein>
<comment type="caution">
    <text evidence="1">The sequence shown here is derived from an EMBL/GenBank/DDBJ whole genome shotgun (WGS) entry which is preliminary data.</text>
</comment>